<dbReference type="Proteomes" id="UP000664628">
    <property type="component" value="Unassembled WGS sequence"/>
</dbReference>
<evidence type="ECO:0000313" key="2">
    <source>
        <dbReference type="EMBL" id="MBO0952988.1"/>
    </source>
</evidence>
<protein>
    <submittedName>
        <fullName evidence="2">Uncharacterized protein</fullName>
    </submittedName>
</protein>
<reference evidence="2 3" key="1">
    <citation type="submission" date="2021-03" db="EMBL/GenBank/DDBJ databases">
        <title>Fibrella sp. HMF5405 genome sequencing and assembly.</title>
        <authorList>
            <person name="Kang H."/>
            <person name="Kim H."/>
            <person name="Bae S."/>
            <person name="Joh K."/>
        </authorList>
    </citation>
    <scope>NUCLEOTIDE SEQUENCE [LARGE SCALE GENOMIC DNA]</scope>
    <source>
        <strain evidence="2 3">HMF5405</strain>
    </source>
</reference>
<evidence type="ECO:0000256" key="1">
    <source>
        <dbReference type="SAM" id="MobiDB-lite"/>
    </source>
</evidence>
<accession>A0ABS3JSN2</accession>
<dbReference type="EMBL" id="JAFMYW010000017">
    <property type="protein sequence ID" value="MBO0952988.1"/>
    <property type="molecule type" value="Genomic_DNA"/>
</dbReference>
<evidence type="ECO:0000313" key="3">
    <source>
        <dbReference type="Proteomes" id="UP000664628"/>
    </source>
</evidence>
<keyword evidence="3" id="KW-1185">Reference proteome</keyword>
<gene>
    <name evidence="2" type="ORF">J2I46_30725</name>
</gene>
<feature type="region of interest" description="Disordered" evidence="1">
    <location>
        <begin position="161"/>
        <end position="181"/>
    </location>
</feature>
<feature type="compositionally biased region" description="Basic and acidic residues" evidence="1">
    <location>
        <begin position="172"/>
        <end position="181"/>
    </location>
</feature>
<dbReference type="RefSeq" id="WP_207332940.1">
    <property type="nucleotide sequence ID" value="NZ_JAFMYW010000017.1"/>
</dbReference>
<organism evidence="2 3">
    <name type="scientific">Fibrella forsythiae</name>
    <dbReference type="NCBI Taxonomy" id="2817061"/>
    <lineage>
        <taxon>Bacteria</taxon>
        <taxon>Pseudomonadati</taxon>
        <taxon>Bacteroidota</taxon>
        <taxon>Cytophagia</taxon>
        <taxon>Cytophagales</taxon>
        <taxon>Spirosomataceae</taxon>
        <taxon>Fibrella</taxon>
    </lineage>
</organism>
<sequence length="181" mass="21331">MSCYTLSCSLLKGVIYHKPYIVKILFHFLDENPYKVVVDKSKKILDLYEDAAKNDKSGVIYTWIELMAKRVPDNFEYINVDLTNVNSEEELFLKVCRHTKNENKILVFSHQEWEMFDYSNENFIEYDSTHIEVFDRDEAVSELHPIQSGDTYNIKESNFANRGSRISRSKINSKDEPKKKQ</sequence>
<feature type="compositionally biased region" description="Polar residues" evidence="1">
    <location>
        <begin position="161"/>
        <end position="170"/>
    </location>
</feature>
<proteinExistence type="predicted"/>
<comment type="caution">
    <text evidence="2">The sequence shown here is derived from an EMBL/GenBank/DDBJ whole genome shotgun (WGS) entry which is preliminary data.</text>
</comment>
<name>A0ABS3JSN2_9BACT</name>